<evidence type="ECO:0000256" key="8">
    <source>
        <dbReference type="SAM" id="SignalP"/>
    </source>
</evidence>
<name>A0A921ZTD3_MANSE</name>
<feature type="chain" id="PRO_5038276636" description="Peptidase S1 domain-containing protein" evidence="8">
    <location>
        <begin position="21"/>
        <end position="410"/>
    </location>
</feature>
<dbReference type="InterPro" id="IPR018114">
    <property type="entry name" value="TRYPSIN_HIS"/>
</dbReference>
<keyword evidence="6" id="KW-0325">Glycoprotein</keyword>
<evidence type="ECO:0000256" key="2">
    <source>
        <dbReference type="ARBA" id="ARBA00022729"/>
    </source>
</evidence>
<proteinExistence type="inferred from homology"/>
<dbReference type="EMBL" id="JH668998">
    <property type="protein sequence ID" value="KAG6463575.1"/>
    <property type="molecule type" value="Genomic_DNA"/>
</dbReference>
<dbReference type="EMBL" id="JH668998">
    <property type="protein sequence ID" value="KAG6463576.1"/>
    <property type="molecule type" value="Genomic_DNA"/>
</dbReference>
<dbReference type="InterPro" id="IPR001254">
    <property type="entry name" value="Trypsin_dom"/>
</dbReference>
<feature type="domain" description="Peptidase S1" evidence="9">
    <location>
        <begin position="145"/>
        <end position="403"/>
    </location>
</feature>
<dbReference type="GO" id="GO:0006508">
    <property type="term" value="P:proteolysis"/>
    <property type="evidence" value="ECO:0007669"/>
    <property type="project" value="UniProtKB-KW"/>
</dbReference>
<evidence type="ECO:0000256" key="5">
    <source>
        <dbReference type="ARBA" id="ARBA00023157"/>
    </source>
</evidence>
<evidence type="ECO:0000256" key="1">
    <source>
        <dbReference type="ARBA" id="ARBA00022670"/>
    </source>
</evidence>
<dbReference type="SMART" id="SM00020">
    <property type="entry name" value="Tryp_SPc"/>
    <property type="match status" value="1"/>
</dbReference>
<evidence type="ECO:0000256" key="6">
    <source>
        <dbReference type="ARBA" id="ARBA00023180"/>
    </source>
</evidence>
<evidence type="ECO:0000256" key="4">
    <source>
        <dbReference type="ARBA" id="ARBA00022825"/>
    </source>
</evidence>
<accession>A0A921ZTD3</accession>
<dbReference type="GO" id="GO:0004252">
    <property type="term" value="F:serine-type endopeptidase activity"/>
    <property type="evidence" value="ECO:0007669"/>
    <property type="project" value="InterPro"/>
</dbReference>
<reference evidence="10" key="1">
    <citation type="journal article" date="2016" name="Insect Biochem. Mol. Biol.">
        <title>Multifaceted biological insights from a draft genome sequence of the tobacco hornworm moth, Manduca sexta.</title>
        <authorList>
            <person name="Kanost M.R."/>
            <person name="Arrese E.L."/>
            <person name="Cao X."/>
            <person name="Chen Y.R."/>
            <person name="Chellapilla S."/>
            <person name="Goldsmith M.R."/>
            <person name="Grosse-Wilde E."/>
            <person name="Heckel D.G."/>
            <person name="Herndon N."/>
            <person name="Jiang H."/>
            <person name="Papanicolaou A."/>
            <person name="Qu J."/>
            <person name="Soulages J.L."/>
            <person name="Vogel H."/>
            <person name="Walters J."/>
            <person name="Waterhouse R.M."/>
            <person name="Ahn S.J."/>
            <person name="Almeida F.C."/>
            <person name="An C."/>
            <person name="Aqrawi P."/>
            <person name="Bretschneider A."/>
            <person name="Bryant W.B."/>
            <person name="Bucks S."/>
            <person name="Chao H."/>
            <person name="Chevignon G."/>
            <person name="Christen J.M."/>
            <person name="Clarke D.F."/>
            <person name="Dittmer N.T."/>
            <person name="Ferguson L.C.F."/>
            <person name="Garavelou S."/>
            <person name="Gordon K.H.J."/>
            <person name="Gunaratna R.T."/>
            <person name="Han Y."/>
            <person name="Hauser F."/>
            <person name="He Y."/>
            <person name="Heidel-Fischer H."/>
            <person name="Hirsh A."/>
            <person name="Hu Y."/>
            <person name="Jiang H."/>
            <person name="Kalra D."/>
            <person name="Klinner C."/>
            <person name="Konig C."/>
            <person name="Kovar C."/>
            <person name="Kroll A.R."/>
            <person name="Kuwar S.S."/>
            <person name="Lee S.L."/>
            <person name="Lehman R."/>
            <person name="Li K."/>
            <person name="Li Z."/>
            <person name="Liang H."/>
            <person name="Lovelace S."/>
            <person name="Lu Z."/>
            <person name="Mansfield J.H."/>
            <person name="McCulloch K.J."/>
            <person name="Mathew T."/>
            <person name="Morton B."/>
            <person name="Muzny D.M."/>
            <person name="Neunemann D."/>
            <person name="Ongeri F."/>
            <person name="Pauchet Y."/>
            <person name="Pu L.L."/>
            <person name="Pyrousis I."/>
            <person name="Rao X.J."/>
            <person name="Redding A."/>
            <person name="Roesel C."/>
            <person name="Sanchez-Gracia A."/>
            <person name="Schaack S."/>
            <person name="Shukla A."/>
            <person name="Tetreau G."/>
            <person name="Wang Y."/>
            <person name="Xiong G.H."/>
            <person name="Traut W."/>
            <person name="Walsh T.K."/>
            <person name="Worley K.C."/>
            <person name="Wu D."/>
            <person name="Wu W."/>
            <person name="Wu Y.Q."/>
            <person name="Zhang X."/>
            <person name="Zou Z."/>
            <person name="Zucker H."/>
            <person name="Briscoe A.D."/>
            <person name="Burmester T."/>
            <person name="Clem R.J."/>
            <person name="Feyereisen R."/>
            <person name="Grimmelikhuijzen C.J.P."/>
            <person name="Hamodrakas S.J."/>
            <person name="Hansson B.S."/>
            <person name="Huguet E."/>
            <person name="Jermiin L.S."/>
            <person name="Lan Q."/>
            <person name="Lehman H.K."/>
            <person name="Lorenzen M."/>
            <person name="Merzendorfer H."/>
            <person name="Michalopoulos I."/>
            <person name="Morton D.B."/>
            <person name="Muthukrishnan S."/>
            <person name="Oakeshott J.G."/>
            <person name="Palmer W."/>
            <person name="Park Y."/>
            <person name="Passarelli A.L."/>
            <person name="Rozas J."/>
            <person name="Schwartz L.M."/>
            <person name="Smith W."/>
            <person name="Southgate A."/>
            <person name="Vilcinskas A."/>
            <person name="Vogt R."/>
            <person name="Wang P."/>
            <person name="Werren J."/>
            <person name="Yu X.Q."/>
            <person name="Zhou J.J."/>
            <person name="Brown S.J."/>
            <person name="Scherer S.E."/>
            <person name="Richards S."/>
            <person name="Blissard G.W."/>
        </authorList>
    </citation>
    <scope>NUCLEOTIDE SEQUENCE</scope>
</reference>
<keyword evidence="11" id="KW-1185">Reference proteome</keyword>
<sequence>MMYKCVILFFLYVLILPARCQTKAGDQCVDDYTKSVGKCSLIENCPSAKKASVGNGITPTFCAYSAFSPTLVCCLDEGSILQTAPTTQEKPPVWSDGDKSKRVSERKCDEYSRDVIHRTHYVALQASDSGVVTAPKCDYQGTGLIVGGEEASVGEFPHMAAIGWRNETGYAFQCGGSLISPKFILTAGHCIKFGGADPAIARLGDHNLDPTVNDRADHVDVPISKVIKHPDYNSPLVYNDIALMELANAVTLRTAIRPACLWTKGGFGTHTSALATGWGVTDDRSQETSKVLRKVSLSLLQNDHCNPLMKNYQTKRKWPGFISSQMCAGELRGGKDTCQDNNKVNPRLLLTNRYKSDLESIIFLKTEPVCLAHLCATHVRFAKYSVSCLICCGYLVFSSSAVFLFKYHCD</sequence>
<evidence type="ECO:0000256" key="3">
    <source>
        <dbReference type="ARBA" id="ARBA00022801"/>
    </source>
</evidence>
<dbReference type="PANTHER" id="PTHR24264">
    <property type="entry name" value="TRYPSIN-RELATED"/>
    <property type="match status" value="1"/>
</dbReference>
<evidence type="ECO:0000259" key="9">
    <source>
        <dbReference type="PROSITE" id="PS50240"/>
    </source>
</evidence>
<dbReference type="Pfam" id="PF00089">
    <property type="entry name" value="Trypsin"/>
    <property type="match status" value="1"/>
</dbReference>
<dbReference type="FunFam" id="2.40.10.10:FF:000028">
    <property type="entry name" value="Serine protease easter"/>
    <property type="match status" value="1"/>
</dbReference>
<evidence type="ECO:0000313" key="10">
    <source>
        <dbReference type="EMBL" id="KAG6463576.1"/>
    </source>
</evidence>
<dbReference type="PROSITE" id="PS50240">
    <property type="entry name" value="TRYPSIN_DOM"/>
    <property type="match status" value="1"/>
</dbReference>
<dbReference type="GO" id="GO:0005615">
    <property type="term" value="C:extracellular space"/>
    <property type="evidence" value="ECO:0007669"/>
    <property type="project" value="TreeGrafter"/>
</dbReference>
<keyword evidence="4" id="KW-0720">Serine protease</keyword>
<evidence type="ECO:0000256" key="7">
    <source>
        <dbReference type="ARBA" id="ARBA00024195"/>
    </source>
</evidence>
<gene>
    <name evidence="10" type="ORF">O3G_MSEX013954</name>
</gene>
<organism evidence="10 11">
    <name type="scientific">Manduca sexta</name>
    <name type="common">Tobacco hawkmoth</name>
    <name type="synonym">Tobacco hornworm</name>
    <dbReference type="NCBI Taxonomy" id="7130"/>
    <lineage>
        <taxon>Eukaryota</taxon>
        <taxon>Metazoa</taxon>
        <taxon>Ecdysozoa</taxon>
        <taxon>Arthropoda</taxon>
        <taxon>Hexapoda</taxon>
        <taxon>Insecta</taxon>
        <taxon>Pterygota</taxon>
        <taxon>Neoptera</taxon>
        <taxon>Endopterygota</taxon>
        <taxon>Lepidoptera</taxon>
        <taxon>Glossata</taxon>
        <taxon>Ditrysia</taxon>
        <taxon>Bombycoidea</taxon>
        <taxon>Sphingidae</taxon>
        <taxon>Sphinginae</taxon>
        <taxon>Sphingini</taxon>
        <taxon>Manduca</taxon>
    </lineage>
</organism>
<keyword evidence="5" id="KW-1015">Disulfide bond</keyword>
<comment type="similarity">
    <text evidence="7">Belongs to the peptidase S1 family. CLIP subfamily.</text>
</comment>
<dbReference type="PROSITE" id="PS00134">
    <property type="entry name" value="TRYPSIN_HIS"/>
    <property type="match status" value="1"/>
</dbReference>
<reference evidence="10" key="2">
    <citation type="submission" date="2020-12" db="EMBL/GenBank/DDBJ databases">
        <authorList>
            <person name="Kanost M."/>
        </authorList>
    </citation>
    <scope>NUCLEOTIDE SEQUENCE</scope>
</reference>
<keyword evidence="1" id="KW-0645">Protease</keyword>
<dbReference type="CDD" id="cd00190">
    <property type="entry name" value="Tryp_SPc"/>
    <property type="match status" value="1"/>
</dbReference>
<keyword evidence="3" id="KW-0378">Hydrolase</keyword>
<dbReference type="InterPro" id="IPR050127">
    <property type="entry name" value="Serine_Proteases_S1"/>
</dbReference>
<evidence type="ECO:0000313" key="11">
    <source>
        <dbReference type="Proteomes" id="UP000791440"/>
    </source>
</evidence>
<keyword evidence="2 8" id="KW-0732">Signal</keyword>
<comment type="caution">
    <text evidence="10">The sequence shown here is derived from an EMBL/GenBank/DDBJ whole genome shotgun (WGS) entry which is preliminary data.</text>
</comment>
<dbReference type="PANTHER" id="PTHR24264:SF69">
    <property type="entry name" value="TRYPSIN-3"/>
    <property type="match status" value="1"/>
</dbReference>
<protein>
    <recommendedName>
        <fullName evidence="9">Peptidase S1 domain-containing protein</fullName>
    </recommendedName>
</protein>
<feature type="signal peptide" evidence="8">
    <location>
        <begin position="1"/>
        <end position="20"/>
    </location>
</feature>
<dbReference type="Proteomes" id="UP000791440">
    <property type="component" value="Unassembled WGS sequence"/>
</dbReference>
<dbReference type="AlphaFoldDB" id="A0A921ZTD3"/>